<gene>
    <name evidence="2" type="ORF">ARB_05450</name>
</gene>
<keyword evidence="1" id="KW-0472">Membrane</keyword>
<dbReference type="KEGG" id="abe:ARB_05450"/>
<accession>D4AMJ7</accession>
<protein>
    <submittedName>
        <fullName evidence="2">Mitochondrial methyltransferase (Predicted)</fullName>
    </submittedName>
</protein>
<dbReference type="eggNOG" id="KOG4300">
    <property type="taxonomic scope" value="Eukaryota"/>
</dbReference>
<dbReference type="Pfam" id="PF13489">
    <property type="entry name" value="Methyltransf_23"/>
    <property type="match status" value="1"/>
</dbReference>
<dbReference type="Gene3D" id="3.40.50.150">
    <property type="entry name" value="Vaccinia Virus protein VP39"/>
    <property type="match status" value="1"/>
</dbReference>
<organism evidence="2 3">
    <name type="scientific">Arthroderma benhamiae (strain ATCC MYA-4681 / CBS 112371)</name>
    <name type="common">Trichophyton mentagrophytes</name>
    <dbReference type="NCBI Taxonomy" id="663331"/>
    <lineage>
        <taxon>Eukaryota</taxon>
        <taxon>Fungi</taxon>
        <taxon>Dikarya</taxon>
        <taxon>Ascomycota</taxon>
        <taxon>Pezizomycotina</taxon>
        <taxon>Eurotiomycetes</taxon>
        <taxon>Eurotiomycetidae</taxon>
        <taxon>Onygenales</taxon>
        <taxon>Arthrodermataceae</taxon>
        <taxon>Trichophyton</taxon>
    </lineage>
</organism>
<dbReference type="SUPFAM" id="SSF53335">
    <property type="entry name" value="S-adenosyl-L-methionine-dependent methyltransferases"/>
    <property type="match status" value="1"/>
</dbReference>
<reference evidence="3" key="1">
    <citation type="journal article" date="2011" name="Genome Biol.">
        <title>Comparative and functional genomics provide insights into the pathogenicity of dermatophytic fungi.</title>
        <authorList>
            <person name="Burmester A."/>
            <person name="Shelest E."/>
            <person name="Gloeckner G."/>
            <person name="Heddergott C."/>
            <person name="Schindler S."/>
            <person name="Staib P."/>
            <person name="Heidel A."/>
            <person name="Felder M."/>
            <person name="Petzold A."/>
            <person name="Szafranski K."/>
            <person name="Feuermann M."/>
            <person name="Pedruzzi I."/>
            <person name="Priebe S."/>
            <person name="Groth M."/>
            <person name="Winkler R."/>
            <person name="Li W."/>
            <person name="Kniemeyer O."/>
            <person name="Schroeckh V."/>
            <person name="Hertweck C."/>
            <person name="Hube B."/>
            <person name="White T.C."/>
            <person name="Platzer M."/>
            <person name="Guthke R."/>
            <person name="Heitman J."/>
            <person name="Woestemeyer J."/>
            <person name="Zipfel P.F."/>
            <person name="Monod M."/>
            <person name="Brakhage A.A."/>
        </authorList>
    </citation>
    <scope>NUCLEOTIDE SEQUENCE [LARGE SCALE GENOMIC DNA]</scope>
    <source>
        <strain evidence="3">ATCC MYA-4681 / CBS 112371</strain>
    </source>
</reference>
<keyword evidence="2" id="KW-0489">Methyltransferase</keyword>
<dbReference type="GO" id="GO:0008168">
    <property type="term" value="F:methyltransferase activity"/>
    <property type="evidence" value="ECO:0007669"/>
    <property type="project" value="UniProtKB-KW"/>
</dbReference>
<comment type="caution">
    <text evidence="2">The sequence shown here is derived from an EMBL/GenBank/DDBJ whole genome shotgun (WGS) entry which is preliminary data.</text>
</comment>
<dbReference type="GeneID" id="9523961"/>
<keyword evidence="2" id="KW-0808">Transferase</keyword>
<dbReference type="InterPro" id="IPR050508">
    <property type="entry name" value="Methyltransf_Superfamily"/>
</dbReference>
<dbReference type="EMBL" id="ABSU01000003">
    <property type="protein sequence ID" value="EFE35408.1"/>
    <property type="molecule type" value="Genomic_DNA"/>
</dbReference>
<evidence type="ECO:0000256" key="1">
    <source>
        <dbReference type="SAM" id="Phobius"/>
    </source>
</evidence>
<dbReference type="RefSeq" id="XP_003016053.1">
    <property type="nucleotide sequence ID" value="XM_003016007.1"/>
</dbReference>
<sequence>MEIGRTAEDAAADDEDVVRQVWRHVNSGVYLLFLCLGWISSLASSCRLAVRVFTAKSAAGEMPRVEMAAMVSDGSAGWPGAVRLAAVQSPESSSLYETEEGKRRSRYIEVEVEVEVDVEVDEVEKSAKQGCLIDNSKASSFCFHFHCQLLLLLSIDKDKDAPVASAAAGSPASLAAQEPSFTPQENVTKTTENAASKGVRPVVMTVTALGMFALSAYGSYLYTTYRQARAFSSKLSVDSDVSDRYRTTAGQYDSDVDLAERTMRMGKRRRELIQRARGHVLEVSAGTGRNLPYYMLGERRGVDKQGKAAVLGCRSVTFIDLWPEMVDIARWKYEAMGSNREKGKAEVVFLAQDAMGEVTSPEGTKFDTVVQTMGLCSHPEPVKLLRHLGELLVTGEEGRILLLEHGRGHYGWLNGLLDGLAAAHADRHGCWWNRDIGEIVRQSGLEVVEARRYHLGTTWEYVLRRRR</sequence>
<proteinExistence type="predicted"/>
<dbReference type="PANTHER" id="PTHR42912">
    <property type="entry name" value="METHYLTRANSFERASE"/>
    <property type="match status" value="1"/>
</dbReference>
<keyword evidence="1" id="KW-0812">Transmembrane</keyword>
<dbReference type="HOGENOM" id="CLU_585217_0_0_1"/>
<name>D4AMJ7_ARTBC</name>
<keyword evidence="3" id="KW-1185">Reference proteome</keyword>
<dbReference type="AlphaFoldDB" id="D4AMJ7"/>
<evidence type="ECO:0000313" key="2">
    <source>
        <dbReference type="EMBL" id="EFE35408.1"/>
    </source>
</evidence>
<keyword evidence="1" id="KW-1133">Transmembrane helix</keyword>
<dbReference type="PANTHER" id="PTHR42912:SF83">
    <property type="entry name" value="METHYLTRANSFERASE TYPE 11 DOMAIN-CONTAINING PROTEIN"/>
    <property type="match status" value="1"/>
</dbReference>
<dbReference type="GO" id="GO:0032259">
    <property type="term" value="P:methylation"/>
    <property type="evidence" value="ECO:0007669"/>
    <property type="project" value="UniProtKB-KW"/>
</dbReference>
<dbReference type="Proteomes" id="UP000008866">
    <property type="component" value="Unassembled WGS sequence"/>
</dbReference>
<feature type="transmembrane region" description="Helical" evidence="1">
    <location>
        <begin position="29"/>
        <end position="50"/>
    </location>
</feature>
<evidence type="ECO:0000313" key="3">
    <source>
        <dbReference type="Proteomes" id="UP000008866"/>
    </source>
</evidence>
<dbReference type="InterPro" id="IPR029063">
    <property type="entry name" value="SAM-dependent_MTases_sf"/>
</dbReference>